<keyword evidence="10 18" id="KW-0479">Metal-binding</keyword>
<feature type="transmembrane region" description="Helical" evidence="21">
    <location>
        <begin position="68"/>
        <end position="89"/>
    </location>
</feature>
<comment type="subcellular location">
    <subcellularLocation>
        <location evidence="2">Cell membrane</location>
        <topology evidence="2">Multi-pass membrane protein</topology>
    </subcellularLocation>
</comment>
<evidence type="ECO:0000256" key="7">
    <source>
        <dbReference type="ARBA" id="ARBA00022617"/>
    </source>
</evidence>
<dbReference type="InterPro" id="IPR003468">
    <property type="entry name" value="Cyt_c_oxidase_monohaem-su/FixO"/>
</dbReference>
<feature type="binding site" description="axial binding residue" evidence="18">
    <location>
        <position position="355"/>
    </location>
    <ligand>
        <name>heme b</name>
        <dbReference type="ChEBI" id="CHEBI:60344"/>
        <label>2; high-spin</label>
    </ligand>
    <ligandPart>
        <name>Fe</name>
        <dbReference type="ChEBI" id="CHEBI:18248"/>
    </ligandPart>
</feature>
<evidence type="ECO:0000256" key="15">
    <source>
        <dbReference type="ARBA" id="ARBA00023008"/>
    </source>
</evidence>
<dbReference type="GO" id="GO:0020037">
    <property type="term" value="F:heme binding"/>
    <property type="evidence" value="ECO:0007669"/>
    <property type="project" value="InterPro"/>
</dbReference>
<dbReference type="GO" id="GO:0046872">
    <property type="term" value="F:metal ion binding"/>
    <property type="evidence" value="ECO:0007669"/>
    <property type="project" value="UniProtKB-KW"/>
</dbReference>
<keyword evidence="13 21" id="KW-1133">Transmembrane helix</keyword>
<keyword evidence="9 19" id="KW-0812">Transmembrane</keyword>
<dbReference type="PANTHER" id="PTHR10422">
    <property type="entry name" value="CYTOCHROME C OXIDASE SUBUNIT 1"/>
    <property type="match status" value="1"/>
</dbReference>
<dbReference type="InterPro" id="IPR023615">
    <property type="entry name" value="Cyt_c_Oxase_su1_BS"/>
</dbReference>
<dbReference type="Gene3D" id="1.10.760.10">
    <property type="entry name" value="Cytochrome c-like domain"/>
    <property type="match status" value="1"/>
</dbReference>
<dbReference type="NCBIfam" id="NF011055">
    <property type="entry name" value="PRK14487.1"/>
    <property type="match status" value="1"/>
</dbReference>
<feature type="binding site" description="axial binding residue" evidence="18">
    <location>
        <position position="357"/>
    </location>
    <ligand>
        <name>heme b</name>
        <dbReference type="ChEBI" id="CHEBI:60344"/>
        <label>1; low-spin</label>
    </ligand>
    <ligandPart>
        <name>Fe</name>
        <dbReference type="ChEBI" id="CHEBI:18248"/>
    </ligandPart>
</feature>
<dbReference type="Proteomes" id="UP000237968">
    <property type="component" value="Unassembled WGS sequence"/>
</dbReference>
<evidence type="ECO:0000313" key="24">
    <source>
        <dbReference type="EMBL" id="PRP96601.1"/>
    </source>
</evidence>
<feature type="domain" description="Cytochrome oxidase subunit I profile" evidence="22">
    <location>
        <begin position="28"/>
        <end position="469"/>
    </location>
</feature>
<dbReference type="InterPro" id="IPR036927">
    <property type="entry name" value="Cyt_c_oxase-like_su1_sf"/>
</dbReference>
<comment type="cofactor">
    <cofactor evidence="1">
        <name>heme b</name>
        <dbReference type="ChEBI" id="CHEBI:60344"/>
    </cofactor>
</comment>
<dbReference type="InterPro" id="IPR036909">
    <property type="entry name" value="Cyt_c-like_dom_sf"/>
</dbReference>
<evidence type="ECO:0000256" key="20">
    <source>
        <dbReference type="SAM" id="MobiDB-lite"/>
    </source>
</evidence>
<dbReference type="SUPFAM" id="SSF46626">
    <property type="entry name" value="Cytochrome c"/>
    <property type="match status" value="1"/>
</dbReference>
<keyword evidence="11" id="KW-1278">Translocase</keyword>
<dbReference type="EC" id="7.1.1.9" evidence="4"/>
<keyword evidence="25" id="KW-1185">Reference proteome</keyword>
<dbReference type="UniPathway" id="UPA00705"/>
<keyword evidence="6" id="KW-1003">Cell membrane</keyword>
<comment type="cofactor">
    <cofactor evidence="18">
        <name>Cu(2+)</name>
        <dbReference type="ChEBI" id="CHEBI:29036"/>
    </cofactor>
    <text evidence="18">Binds 1 copper ion per subunit, denoted as copper B.</text>
</comment>
<evidence type="ECO:0000256" key="14">
    <source>
        <dbReference type="ARBA" id="ARBA00023004"/>
    </source>
</evidence>
<evidence type="ECO:0000256" key="4">
    <source>
        <dbReference type="ARBA" id="ARBA00012949"/>
    </source>
</evidence>
<feature type="transmembrane region" description="Helical" evidence="21">
    <location>
        <begin position="388"/>
        <end position="410"/>
    </location>
</feature>
<dbReference type="EMBL" id="PVNK01000165">
    <property type="protein sequence ID" value="PRP96601.1"/>
    <property type="molecule type" value="Genomic_DNA"/>
</dbReference>
<evidence type="ECO:0000256" key="11">
    <source>
        <dbReference type="ARBA" id="ARBA00022967"/>
    </source>
</evidence>
<evidence type="ECO:0000259" key="23">
    <source>
        <dbReference type="PROSITE" id="PS51007"/>
    </source>
</evidence>
<dbReference type="PROSITE" id="PS00077">
    <property type="entry name" value="COX1_CUB"/>
    <property type="match status" value="1"/>
</dbReference>
<evidence type="ECO:0000256" key="2">
    <source>
        <dbReference type="ARBA" id="ARBA00004651"/>
    </source>
</evidence>
<dbReference type="AlphaFoldDB" id="A0A2S9XV62"/>
<evidence type="ECO:0000256" key="5">
    <source>
        <dbReference type="ARBA" id="ARBA00022448"/>
    </source>
</evidence>
<dbReference type="PROSITE" id="PS50855">
    <property type="entry name" value="COX1"/>
    <property type="match status" value="1"/>
</dbReference>
<comment type="catalytic activity">
    <reaction evidence="17">
        <text>4 Fe(II)-[cytochrome c] + O2 + 8 H(+)(in) = 4 Fe(III)-[cytochrome c] + 2 H2O + 4 H(+)(out)</text>
        <dbReference type="Rhea" id="RHEA:11436"/>
        <dbReference type="Rhea" id="RHEA-COMP:10350"/>
        <dbReference type="Rhea" id="RHEA-COMP:14399"/>
        <dbReference type="ChEBI" id="CHEBI:15377"/>
        <dbReference type="ChEBI" id="CHEBI:15378"/>
        <dbReference type="ChEBI" id="CHEBI:15379"/>
        <dbReference type="ChEBI" id="CHEBI:29033"/>
        <dbReference type="ChEBI" id="CHEBI:29034"/>
        <dbReference type="EC" id="7.1.1.9"/>
    </reaction>
</comment>
<feature type="transmembrane region" description="Helical" evidence="21">
    <location>
        <begin position="507"/>
        <end position="528"/>
    </location>
</feature>
<keyword evidence="7 18" id="KW-0349">Heme</keyword>
<feature type="region of interest" description="Disordered" evidence="20">
    <location>
        <begin position="714"/>
        <end position="737"/>
    </location>
</feature>
<keyword evidence="8 19" id="KW-0679">Respiratory chain</keyword>
<proteinExistence type="inferred from homology"/>
<organism evidence="24 25">
    <name type="scientific">Enhygromyxa salina</name>
    <dbReference type="NCBI Taxonomy" id="215803"/>
    <lineage>
        <taxon>Bacteria</taxon>
        <taxon>Pseudomonadati</taxon>
        <taxon>Myxococcota</taxon>
        <taxon>Polyangia</taxon>
        <taxon>Nannocystales</taxon>
        <taxon>Nannocystaceae</taxon>
        <taxon>Enhygromyxa</taxon>
    </lineage>
</organism>
<feature type="transmembrane region" description="Helical" evidence="21">
    <location>
        <begin position="284"/>
        <end position="304"/>
    </location>
</feature>
<feature type="transmembrane region" description="Helical" evidence="21">
    <location>
        <begin position="444"/>
        <end position="466"/>
    </location>
</feature>
<dbReference type="PANTHER" id="PTHR10422:SF29">
    <property type="entry name" value="CYTOCHROME C OXIDASE SUBUNIT 1 HOMOLOG, BACTEROID"/>
    <property type="match status" value="1"/>
</dbReference>
<dbReference type="NCBIfam" id="TIGR00780">
    <property type="entry name" value="ccoN"/>
    <property type="match status" value="1"/>
</dbReference>
<dbReference type="GO" id="GO:0015990">
    <property type="term" value="P:electron transport coupled proton transport"/>
    <property type="evidence" value="ECO:0007669"/>
    <property type="project" value="TreeGrafter"/>
</dbReference>
<evidence type="ECO:0000256" key="10">
    <source>
        <dbReference type="ARBA" id="ARBA00022723"/>
    </source>
</evidence>
<evidence type="ECO:0000259" key="22">
    <source>
        <dbReference type="PROSITE" id="PS50855"/>
    </source>
</evidence>
<dbReference type="InterPro" id="IPR004677">
    <property type="entry name" value="Cyt_c_oxidase_cbb3_su1"/>
</dbReference>
<feature type="transmembrane region" description="Helical" evidence="21">
    <location>
        <begin position="109"/>
        <end position="127"/>
    </location>
</feature>
<evidence type="ECO:0000256" key="9">
    <source>
        <dbReference type="ARBA" id="ARBA00022692"/>
    </source>
</evidence>
<feature type="transmembrane region" description="Helical" evidence="21">
    <location>
        <begin position="139"/>
        <end position="159"/>
    </location>
</feature>
<evidence type="ECO:0000256" key="12">
    <source>
        <dbReference type="ARBA" id="ARBA00022982"/>
    </source>
</evidence>
<name>A0A2S9XV62_9BACT</name>
<feature type="transmembrane region" description="Helical" evidence="21">
    <location>
        <begin position="28"/>
        <end position="48"/>
    </location>
</feature>
<evidence type="ECO:0000256" key="1">
    <source>
        <dbReference type="ARBA" id="ARBA00001970"/>
    </source>
</evidence>
<evidence type="ECO:0000256" key="8">
    <source>
        <dbReference type="ARBA" id="ARBA00022660"/>
    </source>
</evidence>
<feature type="binding site" evidence="18">
    <location>
        <position position="268"/>
    </location>
    <ligand>
        <name>Cu cation</name>
        <dbReference type="ChEBI" id="CHEBI:23378"/>
        <label>B</label>
    </ligand>
</feature>
<feature type="binding site" evidence="18">
    <location>
        <position position="267"/>
    </location>
    <ligand>
        <name>Cu cation</name>
        <dbReference type="ChEBI" id="CHEBI:23378"/>
        <label>B</label>
    </ligand>
</feature>
<dbReference type="GO" id="GO:0005886">
    <property type="term" value="C:plasma membrane"/>
    <property type="evidence" value="ECO:0007669"/>
    <property type="project" value="UniProtKB-SubCell"/>
</dbReference>
<dbReference type="SUPFAM" id="SSF81442">
    <property type="entry name" value="Cytochrome c oxidase subunit I-like"/>
    <property type="match status" value="1"/>
</dbReference>
<feature type="transmembrane region" description="Helical" evidence="21">
    <location>
        <begin position="352"/>
        <end position="376"/>
    </location>
</feature>
<evidence type="ECO:0000256" key="19">
    <source>
        <dbReference type="RuleBase" id="RU000370"/>
    </source>
</evidence>
<dbReference type="InterPro" id="IPR023616">
    <property type="entry name" value="Cyt_c_oxase-like_su1_dom"/>
</dbReference>
<comment type="cofactor">
    <cofactor evidence="18">
        <name>heme</name>
        <dbReference type="ChEBI" id="CHEBI:30413"/>
    </cofactor>
    <text evidence="18">Binds 2 heme groups per subunit, denoted as high- and low-spin.</text>
</comment>
<dbReference type="GO" id="GO:0006119">
    <property type="term" value="P:oxidative phosphorylation"/>
    <property type="evidence" value="ECO:0007669"/>
    <property type="project" value="UniProtKB-UniPathway"/>
</dbReference>
<dbReference type="Gene3D" id="1.20.210.10">
    <property type="entry name" value="Cytochrome c oxidase-like, subunit I domain"/>
    <property type="match status" value="1"/>
</dbReference>
<comment type="similarity">
    <text evidence="19">Belongs to the heme-copper respiratory oxidase family.</text>
</comment>
<comment type="caution">
    <text evidence="24">The sequence shown here is derived from an EMBL/GenBank/DDBJ whole genome shotgun (WGS) entry which is preliminary data.</text>
</comment>
<evidence type="ECO:0000256" key="16">
    <source>
        <dbReference type="ARBA" id="ARBA00023136"/>
    </source>
</evidence>
<feature type="domain" description="Cytochrome c" evidence="23">
    <location>
        <begin position="544"/>
        <end position="707"/>
    </location>
</feature>
<keyword evidence="15" id="KW-0186">Copper</keyword>
<comment type="pathway">
    <text evidence="3">Energy metabolism; oxidative phosphorylation.</text>
</comment>
<feature type="transmembrane region" description="Helical" evidence="21">
    <location>
        <begin position="316"/>
        <end position="332"/>
    </location>
</feature>
<evidence type="ECO:0000256" key="6">
    <source>
        <dbReference type="ARBA" id="ARBA00022475"/>
    </source>
</evidence>
<dbReference type="NCBIfam" id="TIGR00781">
    <property type="entry name" value="ccoO"/>
    <property type="match status" value="1"/>
</dbReference>
<sequence length="737" mass="82213">MSDIDTAKPDQDQNTETIRYDDGIVRKFAYATIIWGVIGMLAGLWLALELSDASFNLTPWLAFGRLRPLHTNAVIFAFVGNGMFAGIYYSTQRLLKTRMASDLLSKINFWGWQAIIVAAAITLPLGYTTSKEYAELEWPIDIAIALVWVVFGINFFLTLRRRREKHLYVALWFYIASIIAIAVLHIVNSMAVPVSPLKSYPVYAGIQDALVQWWYGHNAVAFFLTTPYLGLMYYFVPKAAQRPVYSYRLSIVHFWALVFIYIWAGPHHLLNSALPDWAQSLGTVFSIMLLAPSWGGMINGLLTLRGAWDKLRTDPVLKFFVASITFYGMSTFEGPMLSLKAVNSLSHFTNWTIAHVHAGGLGWNGFLTFGLLYWLLPRLWDTELHSKKLATAHFWFGLFGIAAYVLGMYINGVTEGLMWKEFDPDGKLVYGTWDEMLVALRPTYIVRAVGGSLYIVGVFVMVWNLFKTWQTRGEVGDTVVVVPARRDLTKPAGKSWHRKLEGAPLRFTLLTTAAVAAGGIFELIPTMAIKSNVPTISTVRPYTALELEGRDIYIAEGCVNCHSQMVRPFREETLRYGEYAKAGEFVYDHPFLWGSRRIGPDLLRVGGKYPDLWHYNHLVDPRSTSPRSLMPSYAHLAEAPLDLSTTNAKVGVHEMFGAPYTDGEIGAASLMAQMQADQIADGLVASGAPDIRDKQMVALIAYLQRLGIDGKGAIEPGAPHVDTPDQGTPVPLAETTP</sequence>
<keyword evidence="16 21" id="KW-0472">Membrane</keyword>
<dbReference type="RefSeq" id="WP_258182908.1">
    <property type="nucleotide sequence ID" value="NZ_PVNK01000165.1"/>
</dbReference>
<dbReference type="PROSITE" id="PS51007">
    <property type="entry name" value="CYTC"/>
    <property type="match status" value="1"/>
</dbReference>
<evidence type="ECO:0000313" key="25">
    <source>
        <dbReference type="Proteomes" id="UP000237968"/>
    </source>
</evidence>
<reference evidence="24 25" key="1">
    <citation type="submission" date="2018-03" db="EMBL/GenBank/DDBJ databases">
        <title>Draft Genome Sequences of the Obligatory Marine Myxobacteria Enhygromyxa salina SWB005.</title>
        <authorList>
            <person name="Poehlein A."/>
            <person name="Moghaddam J.A."/>
            <person name="Harms H."/>
            <person name="Alanjari M."/>
            <person name="Koenig G.M."/>
            <person name="Daniel R."/>
            <person name="Schaeberle T.F."/>
        </authorList>
    </citation>
    <scope>NUCLEOTIDE SEQUENCE [LARGE SCALE GENOMIC DNA]</scope>
    <source>
        <strain evidence="24 25">SWB005</strain>
    </source>
</reference>
<dbReference type="NCBIfam" id="NF011053">
    <property type="entry name" value="PRK14485.1"/>
    <property type="match status" value="1"/>
</dbReference>
<feature type="transmembrane region" description="Helical" evidence="21">
    <location>
        <begin position="247"/>
        <end position="264"/>
    </location>
</feature>
<feature type="binding site" evidence="18">
    <location>
        <position position="217"/>
    </location>
    <ligand>
        <name>Cu cation</name>
        <dbReference type="ChEBI" id="CHEBI:23378"/>
        <label>B</label>
    </ligand>
</feature>
<evidence type="ECO:0000256" key="21">
    <source>
        <dbReference type="SAM" id="Phobius"/>
    </source>
</evidence>
<gene>
    <name evidence="24" type="ORF">ENSA5_36770</name>
</gene>
<keyword evidence="5 19" id="KW-0813">Transport</keyword>
<keyword evidence="14 18" id="KW-0408">Iron</keyword>
<protein>
    <recommendedName>
        <fullName evidence="4">cytochrome-c oxidase</fullName>
        <ecNumber evidence="4">7.1.1.9</ecNumber>
    </recommendedName>
</protein>
<accession>A0A2S9XV62</accession>
<evidence type="ECO:0000256" key="13">
    <source>
        <dbReference type="ARBA" id="ARBA00022989"/>
    </source>
</evidence>
<feature type="binding site" description="axial binding residue" evidence="18">
    <location>
        <position position="70"/>
    </location>
    <ligand>
        <name>heme b</name>
        <dbReference type="ChEBI" id="CHEBI:60344"/>
        <label>1; low-spin</label>
    </ligand>
    <ligandPart>
        <name>Fe</name>
        <dbReference type="ChEBI" id="CHEBI:18248"/>
    </ligandPart>
</feature>
<dbReference type="InterPro" id="IPR000883">
    <property type="entry name" value="Cyt_C_Oxase_1"/>
</dbReference>
<evidence type="ECO:0000256" key="17">
    <source>
        <dbReference type="ARBA" id="ARBA00047816"/>
    </source>
</evidence>
<feature type="transmembrane region" description="Helical" evidence="21">
    <location>
        <begin position="171"/>
        <end position="194"/>
    </location>
</feature>
<keyword evidence="12 19" id="KW-0249">Electron transport</keyword>
<dbReference type="Pfam" id="PF02433">
    <property type="entry name" value="FixO"/>
    <property type="match status" value="1"/>
</dbReference>
<evidence type="ECO:0000256" key="18">
    <source>
        <dbReference type="PIRSR" id="PIRSR604677-50"/>
    </source>
</evidence>
<dbReference type="GO" id="GO:0004129">
    <property type="term" value="F:cytochrome-c oxidase activity"/>
    <property type="evidence" value="ECO:0007669"/>
    <property type="project" value="UniProtKB-EC"/>
</dbReference>
<dbReference type="InterPro" id="IPR009056">
    <property type="entry name" value="Cyt_c-like_dom"/>
</dbReference>
<dbReference type="Pfam" id="PF00115">
    <property type="entry name" value="COX1"/>
    <property type="match status" value="1"/>
</dbReference>
<evidence type="ECO:0000256" key="3">
    <source>
        <dbReference type="ARBA" id="ARBA00004673"/>
    </source>
</evidence>
<feature type="transmembrane region" description="Helical" evidence="21">
    <location>
        <begin position="214"/>
        <end position="235"/>
    </location>
</feature>
<dbReference type="GO" id="GO:0022904">
    <property type="term" value="P:respiratory electron transport chain"/>
    <property type="evidence" value="ECO:0007669"/>
    <property type="project" value="TreeGrafter"/>
</dbReference>